<comment type="caution">
    <text evidence="2">The sequence shown here is derived from an EMBL/GenBank/DDBJ whole genome shotgun (WGS) entry which is preliminary data.</text>
</comment>
<reference evidence="2" key="1">
    <citation type="submission" date="2023-10" db="EMBL/GenBank/DDBJ databases">
        <authorList>
            <person name="Chen Y."/>
            <person name="Shah S."/>
            <person name="Dougan E. K."/>
            <person name="Thang M."/>
            <person name="Chan C."/>
        </authorList>
    </citation>
    <scope>NUCLEOTIDE SEQUENCE [LARGE SCALE GENOMIC DNA]</scope>
</reference>
<sequence length="325" mass="34100">MQLIAEATRSIHEVTVFRERSLAQSEEPKFLDLEDEELIRRLGTALLSPDSQSGEDYRPAAADAGSGGHLQHGCGHAAGGHGQSDGHCVEAIPPTRLRPKSLSFTKNAHGHGHGSSCGAGCSHGEGDDDLRSPDLTPRHPGLHAAQQDFTVQGIHLATPSHCQFAEVPKTMSHGGIEVSPCSNHVCCPSVDAAGTSVMQLNGHCDYPGHCVRLRNTFIHVECSNAGDEDQEDCALCGIVHRQRARSADDLEFRRSGQPAAHGASPGASPALRARADPDGAEAAADAELAPAPAPKRVPPPAAKAAPTEEVSGRAAGGAARQWQWQ</sequence>
<name>A0ABN9SY68_9DINO</name>
<evidence type="ECO:0000313" key="3">
    <source>
        <dbReference type="Proteomes" id="UP001189429"/>
    </source>
</evidence>
<evidence type="ECO:0000256" key="1">
    <source>
        <dbReference type="SAM" id="MobiDB-lite"/>
    </source>
</evidence>
<keyword evidence="3" id="KW-1185">Reference proteome</keyword>
<feature type="region of interest" description="Disordered" evidence="1">
    <location>
        <begin position="47"/>
        <end position="91"/>
    </location>
</feature>
<dbReference type="Proteomes" id="UP001189429">
    <property type="component" value="Unassembled WGS sequence"/>
</dbReference>
<feature type="region of interest" description="Disordered" evidence="1">
    <location>
        <begin position="254"/>
        <end position="325"/>
    </location>
</feature>
<feature type="compositionally biased region" description="Pro residues" evidence="1">
    <location>
        <begin position="291"/>
        <end position="301"/>
    </location>
</feature>
<gene>
    <name evidence="2" type="ORF">PCOR1329_LOCUS33612</name>
</gene>
<accession>A0ABN9SY68</accession>
<feature type="compositionally biased region" description="Gly residues" evidence="1">
    <location>
        <begin position="113"/>
        <end position="123"/>
    </location>
</feature>
<dbReference type="EMBL" id="CAUYUJ010014151">
    <property type="protein sequence ID" value="CAK0837409.1"/>
    <property type="molecule type" value="Genomic_DNA"/>
</dbReference>
<feature type="compositionally biased region" description="Low complexity" evidence="1">
    <location>
        <begin position="312"/>
        <end position="325"/>
    </location>
</feature>
<feature type="compositionally biased region" description="Gly residues" evidence="1">
    <location>
        <begin position="65"/>
        <end position="83"/>
    </location>
</feature>
<feature type="region of interest" description="Disordered" evidence="1">
    <location>
        <begin position="105"/>
        <end position="131"/>
    </location>
</feature>
<protein>
    <submittedName>
        <fullName evidence="2">Uncharacterized protein</fullName>
    </submittedName>
</protein>
<proteinExistence type="predicted"/>
<organism evidence="2 3">
    <name type="scientific">Prorocentrum cordatum</name>
    <dbReference type="NCBI Taxonomy" id="2364126"/>
    <lineage>
        <taxon>Eukaryota</taxon>
        <taxon>Sar</taxon>
        <taxon>Alveolata</taxon>
        <taxon>Dinophyceae</taxon>
        <taxon>Prorocentrales</taxon>
        <taxon>Prorocentraceae</taxon>
        <taxon>Prorocentrum</taxon>
    </lineage>
</organism>
<evidence type="ECO:0000313" key="2">
    <source>
        <dbReference type="EMBL" id="CAK0837409.1"/>
    </source>
</evidence>
<feature type="compositionally biased region" description="Low complexity" evidence="1">
    <location>
        <begin position="280"/>
        <end position="290"/>
    </location>
</feature>
<feature type="compositionally biased region" description="Low complexity" evidence="1">
    <location>
        <begin position="255"/>
        <end position="272"/>
    </location>
</feature>